<feature type="compositionally biased region" description="Low complexity" evidence="2">
    <location>
        <begin position="1161"/>
        <end position="1177"/>
    </location>
</feature>
<dbReference type="PANTHER" id="PTHR33331:SF13">
    <property type="entry name" value="COILED-COIL DOMAIN CONTAINING 162"/>
    <property type="match status" value="1"/>
</dbReference>
<feature type="coiled-coil region" evidence="1">
    <location>
        <begin position="2012"/>
        <end position="2138"/>
    </location>
</feature>
<keyword evidence="1" id="KW-0175">Coiled coil</keyword>
<proteinExistence type="predicted"/>
<feature type="region of interest" description="Disordered" evidence="2">
    <location>
        <begin position="2166"/>
        <end position="2199"/>
    </location>
</feature>
<feature type="region of interest" description="Disordered" evidence="2">
    <location>
        <begin position="230"/>
        <end position="249"/>
    </location>
</feature>
<organism evidence="4 5">
    <name type="scientific">Biomphalaria glabrata</name>
    <name type="common">Bloodfluke planorb</name>
    <name type="synonym">Freshwater snail</name>
    <dbReference type="NCBI Taxonomy" id="6526"/>
    <lineage>
        <taxon>Eukaryota</taxon>
        <taxon>Metazoa</taxon>
        <taxon>Spiralia</taxon>
        <taxon>Lophotrochozoa</taxon>
        <taxon>Mollusca</taxon>
        <taxon>Gastropoda</taxon>
        <taxon>Heterobranchia</taxon>
        <taxon>Euthyneura</taxon>
        <taxon>Panpulmonata</taxon>
        <taxon>Hygrophila</taxon>
        <taxon>Lymnaeoidea</taxon>
        <taxon>Planorbidae</taxon>
        <taxon>Biomphalaria</taxon>
    </lineage>
</organism>
<dbReference type="PANTHER" id="PTHR33331">
    <property type="entry name" value="COILED-COIL DOMAIN-CONTAINING PROTEIN 162"/>
    <property type="match status" value="1"/>
</dbReference>
<reference evidence="4" key="1">
    <citation type="submission" date="2020-05" db="UniProtKB">
        <authorList>
            <consortium name="EnsemblMetazoa"/>
        </authorList>
    </citation>
    <scope>IDENTIFICATION</scope>
    <source>
        <strain evidence="4">BB02</strain>
    </source>
</reference>
<dbReference type="Pfam" id="PF15082">
    <property type="entry name" value="DUF4549"/>
    <property type="match status" value="1"/>
</dbReference>
<gene>
    <name evidence="4" type="primary">106070666</name>
</gene>
<protein>
    <recommendedName>
        <fullName evidence="3">DUF4549 domain-containing protein</fullName>
    </recommendedName>
</protein>
<dbReference type="VEuPathDB" id="VectorBase:BGLB031149"/>
<evidence type="ECO:0000256" key="2">
    <source>
        <dbReference type="SAM" id="MobiDB-lite"/>
    </source>
</evidence>
<dbReference type="KEGG" id="bgt:106070666"/>
<dbReference type="InterPro" id="IPR040401">
    <property type="entry name" value="CCDC162"/>
</dbReference>
<name>A0A2C9LH48_BIOGL</name>
<evidence type="ECO:0000259" key="3">
    <source>
        <dbReference type="Pfam" id="PF15082"/>
    </source>
</evidence>
<evidence type="ECO:0000313" key="4">
    <source>
        <dbReference type="EnsemblMetazoa" id="BGLB031149-PA"/>
    </source>
</evidence>
<dbReference type="VEuPathDB" id="VectorBase:BGLAX_029079"/>
<evidence type="ECO:0000313" key="5">
    <source>
        <dbReference type="Proteomes" id="UP000076420"/>
    </source>
</evidence>
<dbReference type="InterPro" id="IPR029376">
    <property type="entry name" value="DUF4549"/>
</dbReference>
<sequence length="2269" mass="261245">MSTMSMETLCLTDVYQVGVSEKVRDMEKELAQELLELRTELEEVDLPPKTTSSVPIPEGKEHFKQERKSVIHRILEVSEAQPVRLQAEEMRVEMELALTKEYSTSSLPLLAHQYFTERTQHLIHLRYLLMLRWKRFCEHTNTIESLYPFYSQRLTQLLKEYKDCVQRAQRLAPAREALMLDRPESGITSLNMEDLIIYLRWLVCHLHSMKKFNQYLKVLQWLPVSHKEELAPSDSRTTENDESMPGSKMASRYQDDMFANILSTSSRPMSVISGHSIVSLDPSPSSTSNNNMTLLTSSPLPSSAHAFAIAATGGALVSDDRSLGLPVHSMELESFKQQLLFLINVYGISIDLNNVHNSADEMELFGAVNRKFKQVFMKQEQLKLFKIYDLYETSAENSEPMSAANTLKKEATWCEFINLIPEKDLQQEKMWSTLHLRKYVDELLEVTTHFIHAKSVEKVQDALKKHAALLKVPLTGTPTHQSSRNTASLWRKIYSSPDLFTTTESASGSGMPDFDEKDAENINLSARRSSSASKHRNSYDYSSTVQMLGLDDGEQDDSDLSTIQGSFLSFLHLRHLRVRDLQQTCLSVLNYFRSIERTLTINDMGLISDDGQLKQNISPNHRYGTELNGSRGGGRVLGSHTYLYNTPVDFKMSESEFIEFSEVENHDDFYSLEDGRVLVLDQKGHYIMYDKALEDFSKLEKELKVVASYYIEKDQDLRRATKLSRTHSQQAGDFDIPSYAHKDVDRHGVIFDAWTNEASFQECKRELLDCYFEAYQHVYDQDEKRKLAQVITNIIHQRPRFDLEADYFVHIYRTEFSILRQHASLVKSILDKQIEAQREYIQRVTREGDTEYGLPHQIIPKQPIAVNLSRPALKSVYMLEFHPTLAIASRIPLALKHAFWELHEIHKPNTLSSSLLMEKQLLQVALEEWEGLPPLGSTYSMQVQKDLFSPVFAEDPLFMSELAQYSVKQQEELGGRRSHKEKQIGMVQTIGRLMEIITLRQRMIDSAWESEILSKIYKKQAAEMGFPEYHMNIRFVQFEFANYKEKAGKPPPVFITAIQEDETAVDKYSPSCLLLAIHELDEGHVGRFTFRNRDGFLQMMKQGGMESFQVALQAQILHKNALTSAIQQANVCTPVNGQERKNGRISPIETKSEKSSLTQLTNTSSGTSGPISSGNNTERNKSRHAAEAFFSLQLEKTPSRDLMLNDFVSKKQQMGSILKNPEELEKVKRKLISEFCFRFHSRVAHASMRGQLLAYYNSILKVLDKFPSIRDTYFVLGEANEKKTGEDSLDGLEPDPRVLKKRPRRLLSRDGRYVLNIWFIPHYTEILVLFKTLEDDACSRALSYSVSIIAALHDMLQYLSAHAQLGTSHARKGSDKIEFVSADWGGTEGLGSELREIQKQIEHLPDSTSLEYVLELLTMKRNVMFLELDTAIRNSMPDTFLSTNNVQAYKSIVQNAFPALSAISNVQRQSLMATYMTIPEPLEARDLLAKQIFPFRSFLNCNGPFPCAFWQWFRIENYIMLCLAGLTDVERHVANGEILGVSLLMEDVLQSGTSGAMFSDTDSKMHSGPESLNEALETSKRGSVLLDLKDVSKALIVTPQQQSLSRLNQPLESYRLLHFFLLLWKCLEMVKLDWGRRRFLGRNIDSSETYREYCKLYRTEILLPVLQSVARRLGQGDLYESLILDTDVYVMPKGASEIEVRLKQLYRLLENYECHMIGEVRKRVAREITLALSERAREEEALPTDLWKRTVMSESFTMNRPHVAEKFVNLLMSKAQETESSVTLDSKHLQTCLAELARNVMAREKHNFESYSMYYENLLRVHHQLLYQREREIKHLKDQLKQAQSDTQVRVQCQLADEAHDLLMEVTALRAKIAEMREMSLTQERDVRERVKEEYQDLIHNMFNSTFQLRSKFDQFRNELHDNVLSKISETRKEAVEAISKLQYKFKGVSDEDKMKSNLEAASQLRNLQVENHQLNQIILKMKALNIWRQNIKQHNFQKSAADLQKIVENNKKEHVEVKMLAEEEILQLRQQLLAIRKALTETDKDCNQVRKKLERELKLKSEKEHEEAQKEKSKQQLEKAKQATMDRLVNDLMDKETKLKLIEQDKDRTTKLTQIAYEKAKREKEIIKKQLNQERSLKVEAFNRVDTLQSQVYDFETCLMSRPMSSTTALSKSRSRATSAGMAGHSRPSTVSSHWPPPVPWPATRSLTPWGEVPIDVNQMNNNEKKIQRPKTVGGRLRSKIAEQLLNEFEPDTHQTIVQFGLLDGTKR</sequence>
<dbReference type="Proteomes" id="UP000076420">
    <property type="component" value="Unassembled WGS sequence"/>
</dbReference>
<feature type="region of interest" description="Disordered" evidence="2">
    <location>
        <begin position="1136"/>
        <end position="1182"/>
    </location>
</feature>
<feature type="compositionally biased region" description="Polar residues" evidence="2">
    <location>
        <begin position="2166"/>
        <end position="2179"/>
    </location>
</feature>
<feature type="domain" description="DUF4549" evidence="3">
    <location>
        <begin position="14"/>
        <end position="150"/>
    </location>
</feature>
<dbReference type="OrthoDB" id="76966at2759"/>
<accession>A0A2C9LH48</accession>
<evidence type="ECO:0000256" key="1">
    <source>
        <dbReference type="SAM" id="Coils"/>
    </source>
</evidence>
<dbReference type="EnsemblMetazoa" id="BGLB031149-RA">
    <property type="protein sequence ID" value="BGLB031149-PA"/>
    <property type="gene ID" value="BGLB031149"/>
</dbReference>